<evidence type="ECO:0000313" key="10">
    <source>
        <dbReference type="EMBL" id="AZP13475.1"/>
    </source>
</evidence>
<dbReference type="FunFam" id="3.40.640.10:FF:000004">
    <property type="entry name" value="Acetylornithine aminotransferase"/>
    <property type="match status" value="1"/>
</dbReference>
<dbReference type="GO" id="GO:0030170">
    <property type="term" value="F:pyridoxal phosphate binding"/>
    <property type="evidence" value="ECO:0007669"/>
    <property type="project" value="InterPro"/>
</dbReference>
<dbReference type="Gene3D" id="3.90.1150.10">
    <property type="entry name" value="Aspartate Aminotransferase, domain 1"/>
    <property type="match status" value="1"/>
</dbReference>
<dbReference type="PIRSF" id="PIRSF000521">
    <property type="entry name" value="Transaminase_4ab_Lys_Orn"/>
    <property type="match status" value="1"/>
</dbReference>
<comment type="catalytic activity">
    <reaction evidence="8">
        <text>L-2,4-diaminobutanoate + 2-oxoglutarate = L-aspartate 4-semialdehyde + L-glutamate</text>
        <dbReference type="Rhea" id="RHEA:11160"/>
        <dbReference type="ChEBI" id="CHEBI:16810"/>
        <dbReference type="ChEBI" id="CHEBI:29985"/>
        <dbReference type="ChEBI" id="CHEBI:58761"/>
        <dbReference type="ChEBI" id="CHEBI:537519"/>
        <dbReference type="EC" id="2.6.1.76"/>
    </reaction>
</comment>
<dbReference type="KEGG" id="upv:EJN92_16670"/>
<evidence type="ECO:0000256" key="4">
    <source>
        <dbReference type="ARBA" id="ARBA00014798"/>
    </source>
</evidence>
<name>A0A3S9HN15_9BURK</name>
<gene>
    <name evidence="10" type="ORF">EJN92_16670</name>
</gene>
<dbReference type="CDD" id="cd00610">
    <property type="entry name" value="OAT_like"/>
    <property type="match status" value="1"/>
</dbReference>
<dbReference type="NCBIfam" id="NF002325">
    <property type="entry name" value="PRK01278.1"/>
    <property type="match status" value="1"/>
</dbReference>
<dbReference type="EC" id="2.6.1.76" evidence="3"/>
<dbReference type="Proteomes" id="UP000275663">
    <property type="component" value="Chromosome"/>
</dbReference>
<evidence type="ECO:0000256" key="3">
    <source>
        <dbReference type="ARBA" id="ARBA00013155"/>
    </source>
</evidence>
<keyword evidence="7 9" id="KW-0663">Pyridoxal phosphate</keyword>
<dbReference type="InterPro" id="IPR015421">
    <property type="entry name" value="PyrdxlP-dep_Trfase_major"/>
</dbReference>
<evidence type="ECO:0000256" key="1">
    <source>
        <dbReference type="ARBA" id="ARBA00001933"/>
    </source>
</evidence>
<dbReference type="GO" id="GO:0042802">
    <property type="term" value="F:identical protein binding"/>
    <property type="evidence" value="ECO:0007669"/>
    <property type="project" value="TreeGrafter"/>
</dbReference>
<reference evidence="10 11" key="1">
    <citation type="journal article" date="2011" name="Int. J. Syst. Evol. Microbiol.">
        <title>Description of Undibacterium oligocarboniphilum sp. nov., isolated from purified water, and Undibacterium pigrum strain CCUG 49012 as the type strain of Undibacterium parvum sp. nov., and emended descriptions of the genus Undibacterium and the species Undibacterium pigrum.</title>
        <authorList>
            <person name="Eder W."/>
            <person name="Wanner G."/>
            <person name="Ludwig W."/>
            <person name="Busse H.J."/>
            <person name="Ziemke-Kageler F."/>
            <person name="Lang E."/>
        </authorList>
    </citation>
    <scope>NUCLEOTIDE SEQUENCE [LARGE SCALE GENOMIC DNA]</scope>
    <source>
        <strain evidence="10 11">DSM 23061</strain>
    </source>
</reference>
<keyword evidence="6 10" id="KW-0808">Transferase</keyword>
<keyword evidence="5 10" id="KW-0032">Aminotransferase</keyword>
<comment type="similarity">
    <text evidence="9">Belongs to the class-III pyridoxal-phosphate-dependent aminotransferase family.</text>
</comment>
<evidence type="ECO:0000256" key="6">
    <source>
        <dbReference type="ARBA" id="ARBA00022679"/>
    </source>
</evidence>
<dbReference type="InterPro" id="IPR050103">
    <property type="entry name" value="Class-III_PLP-dep_AT"/>
</dbReference>
<dbReference type="GO" id="GO:0045303">
    <property type="term" value="F:diaminobutyrate-2-oxoglutarate transaminase activity"/>
    <property type="evidence" value="ECO:0007669"/>
    <property type="project" value="UniProtKB-EC"/>
</dbReference>
<organism evidence="10 11">
    <name type="scientific">Undibacterium parvum</name>
    <dbReference type="NCBI Taxonomy" id="401471"/>
    <lineage>
        <taxon>Bacteria</taxon>
        <taxon>Pseudomonadati</taxon>
        <taxon>Pseudomonadota</taxon>
        <taxon>Betaproteobacteria</taxon>
        <taxon>Burkholderiales</taxon>
        <taxon>Oxalobacteraceae</taxon>
        <taxon>Undibacterium</taxon>
    </lineage>
</organism>
<dbReference type="InterPro" id="IPR005814">
    <property type="entry name" value="Aminotrans_3"/>
</dbReference>
<dbReference type="SUPFAM" id="SSF53383">
    <property type="entry name" value="PLP-dependent transferases"/>
    <property type="match status" value="1"/>
</dbReference>
<sequence>MEFSQYNVNALMYITPRPELVFTEGSGMWMSDHNGKRYLDFLQGWAVNCLGHSPQCIQDALIAQSKKLLNPSPAFYNAPAIELASMLTANSCFDRVFFTNSGAEANEGAIKLARKWGQLNKAGAYEIITFDHGFHGRTLATMSASGKPGWDTIFAPQVTGFPKADLNDIASVEQLITDKTVAVMLEPVQGEGGVLPASREFMQALRALTKKHNILLIVDEVQTGMGRTGELFAYQLSDIEPDIMTLGKGIGGGVPLAALLCREAVACFVPGDQGGTYNGNPLITAVGIAVLKELLAPGFMASVKEKSDYLSKALLKLSEKHGLQGERGEGLLRALKLGSDIGAKLVEAGRDMQPFGVLLNSPRPDLLRFMPALNVSIEELDLMLGMLDSLLTQIMTQIKK</sequence>
<dbReference type="Pfam" id="PF00202">
    <property type="entry name" value="Aminotran_3"/>
    <property type="match status" value="1"/>
</dbReference>
<evidence type="ECO:0000256" key="7">
    <source>
        <dbReference type="ARBA" id="ARBA00022898"/>
    </source>
</evidence>
<accession>A0A3S9HN15</accession>
<evidence type="ECO:0000256" key="9">
    <source>
        <dbReference type="RuleBase" id="RU003560"/>
    </source>
</evidence>
<dbReference type="InterPro" id="IPR015422">
    <property type="entry name" value="PyrdxlP-dep_Trfase_small"/>
</dbReference>
<dbReference type="NCBIfam" id="NF002985">
    <property type="entry name" value="PRK03715.1"/>
    <property type="match status" value="1"/>
</dbReference>
<dbReference type="PANTHER" id="PTHR11986:SF79">
    <property type="entry name" value="ACETYLORNITHINE AMINOTRANSFERASE, MITOCHONDRIAL"/>
    <property type="match status" value="1"/>
</dbReference>
<dbReference type="InterPro" id="IPR015424">
    <property type="entry name" value="PyrdxlP-dep_Trfase"/>
</dbReference>
<keyword evidence="11" id="KW-1185">Reference proteome</keyword>
<comment type="pathway">
    <text evidence="2">Amine and polyamine biosynthesis; ectoine biosynthesis; L-ectoine from L-aspartate 4-semialdehyde: step 1/3.</text>
</comment>
<dbReference type="InterPro" id="IPR049704">
    <property type="entry name" value="Aminotrans_3_PPA_site"/>
</dbReference>
<comment type="cofactor">
    <cofactor evidence="1">
        <name>pyridoxal 5'-phosphate</name>
        <dbReference type="ChEBI" id="CHEBI:597326"/>
    </cofactor>
</comment>
<evidence type="ECO:0000256" key="5">
    <source>
        <dbReference type="ARBA" id="ARBA00022576"/>
    </source>
</evidence>
<dbReference type="PANTHER" id="PTHR11986">
    <property type="entry name" value="AMINOTRANSFERASE CLASS III"/>
    <property type="match status" value="1"/>
</dbReference>
<dbReference type="OrthoDB" id="3398487at2"/>
<evidence type="ECO:0000256" key="8">
    <source>
        <dbReference type="ARBA" id="ARBA00049111"/>
    </source>
</evidence>
<evidence type="ECO:0000256" key="2">
    <source>
        <dbReference type="ARBA" id="ARBA00004946"/>
    </source>
</evidence>
<dbReference type="Gene3D" id="3.40.640.10">
    <property type="entry name" value="Type I PLP-dependent aspartate aminotransferase-like (Major domain)"/>
    <property type="match status" value="1"/>
</dbReference>
<dbReference type="AlphaFoldDB" id="A0A3S9HN15"/>
<dbReference type="EMBL" id="CP034464">
    <property type="protein sequence ID" value="AZP13475.1"/>
    <property type="molecule type" value="Genomic_DNA"/>
</dbReference>
<evidence type="ECO:0000313" key="11">
    <source>
        <dbReference type="Proteomes" id="UP000275663"/>
    </source>
</evidence>
<dbReference type="PROSITE" id="PS00600">
    <property type="entry name" value="AA_TRANSFER_CLASS_3"/>
    <property type="match status" value="1"/>
</dbReference>
<dbReference type="RefSeq" id="WP_126128847.1">
    <property type="nucleotide sequence ID" value="NZ_CP034464.1"/>
</dbReference>
<proteinExistence type="inferred from homology"/>
<protein>
    <recommendedName>
        <fullName evidence="4">Diaminobutyrate--2-oxoglutarate transaminase</fullName>
        <ecNumber evidence="3">2.6.1.76</ecNumber>
    </recommendedName>
</protein>